<dbReference type="PROSITE" id="PS00109">
    <property type="entry name" value="PROTEIN_KINASE_TYR"/>
    <property type="match status" value="1"/>
</dbReference>
<keyword evidence="3" id="KW-0418">Kinase</keyword>
<evidence type="ECO:0000256" key="2">
    <source>
        <dbReference type="ARBA" id="ARBA00022741"/>
    </source>
</evidence>
<dbReference type="PANTHER" id="PTHR43289:SF6">
    <property type="entry name" value="SERINE_THREONINE-PROTEIN KINASE NEKL-3"/>
    <property type="match status" value="1"/>
</dbReference>
<dbReference type="Gene3D" id="1.10.510.10">
    <property type="entry name" value="Transferase(Phosphotransferase) domain 1"/>
    <property type="match status" value="1"/>
</dbReference>
<organism evidence="7 8">
    <name type="scientific">Anaeromyxobacter oryzae</name>
    <dbReference type="NCBI Taxonomy" id="2918170"/>
    <lineage>
        <taxon>Bacteria</taxon>
        <taxon>Pseudomonadati</taxon>
        <taxon>Myxococcota</taxon>
        <taxon>Myxococcia</taxon>
        <taxon>Myxococcales</taxon>
        <taxon>Cystobacterineae</taxon>
        <taxon>Anaeromyxobacteraceae</taxon>
        <taxon>Anaeromyxobacter</taxon>
    </lineage>
</organism>
<dbReference type="PROSITE" id="PS50011">
    <property type="entry name" value="PROTEIN_KINASE_DOM"/>
    <property type="match status" value="1"/>
</dbReference>
<dbReference type="EMBL" id="AP025591">
    <property type="protein sequence ID" value="BDG04813.1"/>
    <property type="molecule type" value="Genomic_DNA"/>
</dbReference>
<dbReference type="PROSITE" id="PS00107">
    <property type="entry name" value="PROTEIN_KINASE_ATP"/>
    <property type="match status" value="1"/>
</dbReference>
<feature type="binding site" evidence="5">
    <location>
        <position position="56"/>
    </location>
    <ligand>
        <name>ATP</name>
        <dbReference type="ChEBI" id="CHEBI:30616"/>
    </ligand>
</feature>
<gene>
    <name evidence="7" type="ORF">AMOR_38090</name>
</gene>
<dbReference type="InterPro" id="IPR011009">
    <property type="entry name" value="Kinase-like_dom_sf"/>
</dbReference>
<proteinExistence type="predicted"/>
<accession>A0ABN6MZ27</accession>
<keyword evidence="2 5" id="KW-0547">Nucleotide-binding</keyword>
<evidence type="ECO:0000256" key="5">
    <source>
        <dbReference type="PROSITE-ProRule" id="PRU10141"/>
    </source>
</evidence>
<name>A0ABN6MZ27_9BACT</name>
<dbReference type="PANTHER" id="PTHR43289">
    <property type="entry name" value="MITOGEN-ACTIVATED PROTEIN KINASE KINASE KINASE 20-RELATED"/>
    <property type="match status" value="1"/>
</dbReference>
<reference evidence="8" key="1">
    <citation type="journal article" date="2022" name="Int. J. Syst. Evol. Microbiol.">
        <title>Anaeromyxobacter oryzae sp. nov., Anaeromyxobacter diazotrophicus sp. nov. and Anaeromyxobacter paludicola sp. nov., isolated from paddy soils.</title>
        <authorList>
            <person name="Itoh H."/>
            <person name="Xu Z."/>
            <person name="Mise K."/>
            <person name="Masuda Y."/>
            <person name="Ushijima N."/>
            <person name="Hayakawa C."/>
            <person name="Shiratori Y."/>
            <person name="Senoo K."/>
        </authorList>
    </citation>
    <scope>NUCLEOTIDE SEQUENCE [LARGE SCALE GENOMIC DNA]</scope>
    <source>
        <strain evidence="8">Red232</strain>
    </source>
</reference>
<evidence type="ECO:0000259" key="6">
    <source>
        <dbReference type="PROSITE" id="PS50011"/>
    </source>
</evidence>
<evidence type="ECO:0000256" key="1">
    <source>
        <dbReference type="ARBA" id="ARBA00022679"/>
    </source>
</evidence>
<dbReference type="Pfam" id="PF00069">
    <property type="entry name" value="Pkinase"/>
    <property type="match status" value="1"/>
</dbReference>
<dbReference type="SUPFAM" id="SSF56112">
    <property type="entry name" value="Protein kinase-like (PK-like)"/>
    <property type="match status" value="1"/>
</dbReference>
<feature type="domain" description="Protein kinase" evidence="6">
    <location>
        <begin position="24"/>
        <end position="302"/>
    </location>
</feature>
<evidence type="ECO:0000256" key="4">
    <source>
        <dbReference type="ARBA" id="ARBA00022840"/>
    </source>
</evidence>
<dbReference type="InterPro" id="IPR017441">
    <property type="entry name" value="Protein_kinase_ATP_BS"/>
</dbReference>
<protein>
    <recommendedName>
        <fullName evidence="6">Protein kinase domain-containing protein</fullName>
    </recommendedName>
</protein>
<keyword evidence="1" id="KW-0808">Transferase</keyword>
<evidence type="ECO:0000313" key="8">
    <source>
        <dbReference type="Proteomes" id="UP001162891"/>
    </source>
</evidence>
<evidence type="ECO:0000313" key="7">
    <source>
        <dbReference type="EMBL" id="BDG04813.1"/>
    </source>
</evidence>
<dbReference type="InterPro" id="IPR000719">
    <property type="entry name" value="Prot_kinase_dom"/>
</dbReference>
<evidence type="ECO:0000256" key="3">
    <source>
        <dbReference type="ARBA" id="ARBA00022777"/>
    </source>
</evidence>
<keyword evidence="4 5" id="KW-0067">ATP-binding</keyword>
<dbReference type="InterPro" id="IPR008266">
    <property type="entry name" value="Tyr_kinase_AS"/>
</dbReference>
<dbReference type="Gene3D" id="3.30.200.20">
    <property type="entry name" value="Phosphorylase Kinase, domain 1"/>
    <property type="match status" value="1"/>
</dbReference>
<sequence length="319" mass="33252">MRSPREAAGRREPTSVNGSDLSGYSIEALVGTGGMAEVYRAVAVAGPEAGRTVAVKRLRPELARDASYVALFAQEAEITRRLRHPGIVEVLETGVAAGTPFIVMEYVDGRNLKQILAQCAARGILLPVDFAAYVAHVVADALAHAHAGRDEAGAPLGIVHCDVSPSNVFISRLGEIKLGDFGVARAAGAAAASPGGAVGKIHYLAPELIRGARPTPASDIFALGAVFFELLTNAPAFPGADVNAVGQRILAGTLRAPSEVRSEVPFELDSMVLRCIAADPAWRFPTAEAFARELATLYDPAVGTPLAIAAVVRGLFGAR</sequence>
<dbReference type="Proteomes" id="UP001162891">
    <property type="component" value="Chromosome"/>
</dbReference>
<keyword evidence="8" id="KW-1185">Reference proteome</keyword>
<dbReference type="CDD" id="cd14014">
    <property type="entry name" value="STKc_PknB_like"/>
    <property type="match status" value="1"/>
</dbReference>
<dbReference type="RefSeq" id="WP_248353305.1">
    <property type="nucleotide sequence ID" value="NZ_AP025591.1"/>
</dbReference>